<keyword evidence="8 11" id="KW-0663">Pyridoxal phosphate</keyword>
<evidence type="ECO:0000256" key="10">
    <source>
        <dbReference type="ARBA" id="ARBA00023304"/>
    </source>
</evidence>
<accession>A0ABY6Q4P2</accession>
<evidence type="ECO:0000256" key="2">
    <source>
        <dbReference type="ARBA" id="ARBA00001933"/>
    </source>
</evidence>
<dbReference type="Proteomes" id="UP001317963">
    <property type="component" value="Chromosome"/>
</dbReference>
<evidence type="ECO:0000256" key="9">
    <source>
        <dbReference type="ARBA" id="ARBA00023239"/>
    </source>
</evidence>
<evidence type="ECO:0000256" key="6">
    <source>
        <dbReference type="ARBA" id="ARBA00022624"/>
    </source>
</evidence>
<dbReference type="EC" id="4.3.1.19" evidence="11"/>
<dbReference type="CDD" id="cd01562">
    <property type="entry name" value="Thr-dehyd"/>
    <property type="match status" value="1"/>
</dbReference>
<dbReference type="SUPFAM" id="SSF53686">
    <property type="entry name" value="Tryptophan synthase beta subunit-like PLP-dependent enzymes"/>
    <property type="match status" value="1"/>
</dbReference>
<evidence type="ECO:0000256" key="7">
    <source>
        <dbReference type="ARBA" id="ARBA00022737"/>
    </source>
</evidence>
<keyword evidence="5 11" id="KW-0028">Amino-acid biosynthesis</keyword>
<evidence type="ECO:0000259" key="12">
    <source>
        <dbReference type="PROSITE" id="PS51672"/>
    </source>
</evidence>
<dbReference type="Gene3D" id="3.40.1020.10">
    <property type="entry name" value="Biosynthetic Threonine Deaminase, Domain 3"/>
    <property type="match status" value="1"/>
</dbReference>
<evidence type="ECO:0000256" key="11">
    <source>
        <dbReference type="RuleBase" id="RU362012"/>
    </source>
</evidence>
<dbReference type="CDD" id="cd04906">
    <property type="entry name" value="ACT_ThrD-I_1"/>
    <property type="match status" value="1"/>
</dbReference>
<dbReference type="InterPro" id="IPR036052">
    <property type="entry name" value="TrpB-like_PALP_sf"/>
</dbReference>
<dbReference type="GO" id="GO:0004794">
    <property type="term" value="F:threonine deaminase activity"/>
    <property type="evidence" value="ECO:0007669"/>
    <property type="project" value="UniProtKB-EC"/>
</dbReference>
<dbReference type="CDD" id="cd04907">
    <property type="entry name" value="ACT_ThrD-I_2"/>
    <property type="match status" value="1"/>
</dbReference>
<evidence type="ECO:0000256" key="3">
    <source>
        <dbReference type="ARBA" id="ARBA00004810"/>
    </source>
</evidence>
<evidence type="ECO:0000313" key="14">
    <source>
        <dbReference type="Proteomes" id="UP001317963"/>
    </source>
</evidence>
<comment type="similarity">
    <text evidence="4 11">Belongs to the serine/threonine dehydratase family.</text>
</comment>
<proteinExistence type="inferred from homology"/>
<dbReference type="InterPro" id="IPR001926">
    <property type="entry name" value="TrpB-like_PALP"/>
</dbReference>
<keyword evidence="10 11" id="KW-0100">Branched-chain amino acid biosynthesis</keyword>
<sequence>MTDPYIDKILSADVYEVAQETPLTQAPSLSERVQCDVYFKREDLQPIFSFKCRGAYNKMASLSDEQRARGVVAASAGNHAQGVALAAQKLGVDATIVMPVTTPSIKVDAVRRRGANVVLQGDAFDQASEYANTLVEKRGATYLHPFDDPCVIAGQGTVGVEVARQAVAPADYVFIPCGGGGLLSGMAVYLKHVWPDVKVIGVEPADAACALAARKNGSRVTLDEVGLFADGCAVARVGEETHRVISQYVDEIITATTDEMCAAVKDIFDDTRAIAEPAGALAIAGMKSYLSENKLQGKSVIAVLSGANTNFDRLRYISERTDLGERREAILSVKIPEMPGAFRAFCGAIGKRNITEFNYRGTDNSSANVFVGLTVTPSSNDVAELTQKLSQSGYQALDLTDNEMAKLHVRYMIGGSQPGSGSDERVFRVEFPERPGALMKFLDALGDGFNISMFHYRNHGAAYGRILVGFTGSAAYSAALLETLDRVGFRYWEESDNPAYRAYLQ</sequence>
<comment type="cofactor">
    <cofactor evidence="2 11">
        <name>pyridoxal 5'-phosphate</name>
        <dbReference type="ChEBI" id="CHEBI:597326"/>
    </cofactor>
</comment>
<dbReference type="InterPro" id="IPR045865">
    <property type="entry name" value="ACT-like_dom_sf"/>
</dbReference>
<comment type="catalytic activity">
    <reaction evidence="1 11">
        <text>L-threonine = 2-oxobutanoate + NH4(+)</text>
        <dbReference type="Rhea" id="RHEA:22108"/>
        <dbReference type="ChEBI" id="CHEBI:16763"/>
        <dbReference type="ChEBI" id="CHEBI:28938"/>
        <dbReference type="ChEBI" id="CHEBI:57926"/>
        <dbReference type="EC" id="4.3.1.19"/>
    </reaction>
</comment>
<dbReference type="RefSeq" id="WP_279242427.1">
    <property type="nucleotide sequence ID" value="NZ_CP036501.1"/>
</dbReference>
<keyword evidence="9 11" id="KW-0456">Lyase</keyword>
<gene>
    <name evidence="11 13" type="primary">ilvA</name>
    <name evidence="13" type="ORF">E0F26_02280</name>
</gene>
<organism evidence="13 14">
    <name type="scientific">Candidatus Paraluminiphilus aquimaris</name>
    <dbReference type="NCBI Taxonomy" id="2518994"/>
    <lineage>
        <taxon>Bacteria</taxon>
        <taxon>Pseudomonadati</taxon>
        <taxon>Pseudomonadota</taxon>
        <taxon>Gammaproteobacteria</taxon>
        <taxon>Cellvibrionales</taxon>
        <taxon>Halieaceae</taxon>
        <taxon>Candidatus Paraluminiphilus</taxon>
    </lineage>
</organism>
<evidence type="ECO:0000313" key="13">
    <source>
        <dbReference type="EMBL" id="UZP73631.1"/>
    </source>
</evidence>
<dbReference type="PANTHER" id="PTHR48078">
    <property type="entry name" value="THREONINE DEHYDRATASE, MITOCHONDRIAL-RELATED"/>
    <property type="match status" value="1"/>
</dbReference>
<protein>
    <recommendedName>
        <fullName evidence="11">L-threonine dehydratase</fullName>
        <ecNumber evidence="11">4.3.1.19</ecNumber>
    </recommendedName>
    <alternativeName>
        <fullName evidence="11">Threonine deaminase</fullName>
    </alternativeName>
</protein>
<dbReference type="Pfam" id="PF00585">
    <property type="entry name" value="Thr_dehydrat_C"/>
    <property type="match status" value="2"/>
</dbReference>
<keyword evidence="6 11" id="KW-0412">Isoleucine biosynthesis</keyword>
<feature type="domain" description="ACT-like" evidence="12">
    <location>
        <begin position="425"/>
        <end position="496"/>
    </location>
</feature>
<evidence type="ECO:0000256" key="4">
    <source>
        <dbReference type="ARBA" id="ARBA00010869"/>
    </source>
</evidence>
<dbReference type="NCBIfam" id="TIGR01124">
    <property type="entry name" value="ilvA_2Cterm"/>
    <property type="match status" value="1"/>
</dbReference>
<evidence type="ECO:0000256" key="5">
    <source>
        <dbReference type="ARBA" id="ARBA00022605"/>
    </source>
</evidence>
<dbReference type="Pfam" id="PF00291">
    <property type="entry name" value="PALP"/>
    <property type="match status" value="1"/>
</dbReference>
<dbReference type="NCBIfam" id="NF006674">
    <property type="entry name" value="PRK09224.1"/>
    <property type="match status" value="1"/>
</dbReference>
<dbReference type="PANTHER" id="PTHR48078:SF11">
    <property type="entry name" value="THREONINE DEHYDRATASE, MITOCHONDRIAL"/>
    <property type="match status" value="1"/>
</dbReference>
<comment type="pathway">
    <text evidence="3 11">Amino-acid biosynthesis; L-isoleucine biosynthesis; 2-oxobutanoate from L-threonine: step 1/1.</text>
</comment>
<dbReference type="InterPro" id="IPR050147">
    <property type="entry name" value="Ser/Thr_Dehydratase"/>
</dbReference>
<keyword evidence="7" id="KW-0677">Repeat</keyword>
<comment type="function">
    <text evidence="11">Catalyzes the anaerobic formation of alpha-ketobutyrate and ammonia from threonine in a two-step reaction. The first step involved a dehydration of threonine and a production of enamine intermediates (aminocrotonate), which tautomerizes to its imine form (iminobutyrate). Both intermediates are unstable and short-lived. The second step is the nonenzymatic hydrolysis of the enamine/imine intermediates to form 2-ketobutyrate and free ammonia. In the low water environment of the cell, the second step is accelerated by RidA.</text>
</comment>
<dbReference type="SUPFAM" id="SSF55021">
    <property type="entry name" value="ACT-like"/>
    <property type="match status" value="2"/>
</dbReference>
<dbReference type="InterPro" id="IPR001721">
    <property type="entry name" value="TD_ACT-like"/>
</dbReference>
<dbReference type="EMBL" id="CP036501">
    <property type="protein sequence ID" value="UZP73631.1"/>
    <property type="molecule type" value="Genomic_DNA"/>
</dbReference>
<evidence type="ECO:0000256" key="8">
    <source>
        <dbReference type="ARBA" id="ARBA00022898"/>
    </source>
</evidence>
<comment type="subunit">
    <text evidence="11">Homotetramer.</text>
</comment>
<name>A0ABY6Q4P2_9GAMM</name>
<evidence type="ECO:0000256" key="1">
    <source>
        <dbReference type="ARBA" id="ARBA00001274"/>
    </source>
</evidence>
<dbReference type="InterPro" id="IPR005787">
    <property type="entry name" value="Thr_deHydtase_biosynth"/>
</dbReference>
<dbReference type="Gene3D" id="3.40.50.1100">
    <property type="match status" value="2"/>
</dbReference>
<dbReference type="InterPro" id="IPR038110">
    <property type="entry name" value="TD_ACT-like_sf"/>
</dbReference>
<dbReference type="PROSITE" id="PS51672">
    <property type="entry name" value="ACT_LIKE"/>
    <property type="match status" value="2"/>
</dbReference>
<feature type="domain" description="ACT-like" evidence="12">
    <location>
        <begin position="329"/>
        <end position="401"/>
    </location>
</feature>
<keyword evidence="14" id="KW-1185">Reference proteome</keyword>
<reference evidence="13 14" key="1">
    <citation type="submission" date="2019-02" db="EMBL/GenBank/DDBJ databases">
        <title>Halieaceae_genomes.</title>
        <authorList>
            <person name="Li S.-H."/>
        </authorList>
    </citation>
    <scope>NUCLEOTIDE SEQUENCE [LARGE SCALE GENOMIC DNA]</scope>
    <source>
        <strain evidence="13 14">JH123</strain>
    </source>
</reference>